<gene>
    <name evidence="3" type="ORF">NQ315_005244</name>
</gene>
<dbReference type="Gene3D" id="1.20.120.20">
    <property type="entry name" value="Apolipoprotein"/>
    <property type="match status" value="1"/>
</dbReference>
<name>A0AAV8W1A6_9CUCU</name>
<evidence type="ECO:0000256" key="1">
    <source>
        <dbReference type="SAM" id="Coils"/>
    </source>
</evidence>
<evidence type="ECO:0000313" key="3">
    <source>
        <dbReference type="EMBL" id="KAJ8920378.1"/>
    </source>
</evidence>
<organism evidence="3 4">
    <name type="scientific">Exocentrus adspersus</name>
    <dbReference type="NCBI Taxonomy" id="1586481"/>
    <lineage>
        <taxon>Eukaryota</taxon>
        <taxon>Metazoa</taxon>
        <taxon>Ecdysozoa</taxon>
        <taxon>Arthropoda</taxon>
        <taxon>Hexapoda</taxon>
        <taxon>Insecta</taxon>
        <taxon>Pterygota</taxon>
        <taxon>Neoptera</taxon>
        <taxon>Endopterygota</taxon>
        <taxon>Coleoptera</taxon>
        <taxon>Polyphaga</taxon>
        <taxon>Cucujiformia</taxon>
        <taxon>Chrysomeloidea</taxon>
        <taxon>Cerambycidae</taxon>
        <taxon>Lamiinae</taxon>
        <taxon>Acanthocinini</taxon>
        <taxon>Exocentrus</taxon>
    </lineage>
</organism>
<comment type="caution">
    <text evidence="3">The sequence shown here is derived from an EMBL/GenBank/DDBJ whole genome shotgun (WGS) entry which is preliminary data.</text>
</comment>
<feature type="chain" id="PRO_5043731678" evidence="2">
    <location>
        <begin position="22"/>
        <end position="247"/>
    </location>
</feature>
<sequence length="247" mass="27384">MHCKVLVALVTIVLLIGEIHGLQNDESLEDFHPQPRNKADDVLKKLRREVDRAMEKAHKALEDAKRKVNETADKIQNEARSQMQGVEDKLKAELEELKQKAKTAGVNIDDCLKDNEDKLVNLPNQLSEDMVHCVSDKINKAISFAEDALDHVQKIVDEVENIKKEIKDCGHGIHAVKCIAKLAARIEKDITSLPTRIEADVTASVALISQLDKEVEKCASDKVEKCENDGKKILESIAACVAGKLIG</sequence>
<dbReference type="SUPFAM" id="SSF58113">
    <property type="entry name" value="Apolipoprotein A-I"/>
    <property type="match status" value="1"/>
</dbReference>
<feature type="coiled-coil region" evidence="1">
    <location>
        <begin position="36"/>
        <end position="107"/>
    </location>
</feature>
<keyword evidence="4" id="KW-1185">Reference proteome</keyword>
<dbReference type="EMBL" id="JANEYG010000014">
    <property type="protein sequence ID" value="KAJ8920378.1"/>
    <property type="molecule type" value="Genomic_DNA"/>
</dbReference>
<reference evidence="3 4" key="1">
    <citation type="journal article" date="2023" name="Insect Mol. Biol.">
        <title>Genome sequencing provides insights into the evolution of gene families encoding plant cell wall-degrading enzymes in longhorned beetles.</title>
        <authorList>
            <person name="Shin N.R."/>
            <person name="Okamura Y."/>
            <person name="Kirsch R."/>
            <person name="Pauchet Y."/>
        </authorList>
    </citation>
    <scope>NUCLEOTIDE SEQUENCE [LARGE SCALE GENOMIC DNA]</scope>
    <source>
        <strain evidence="3">EAD_L_NR</strain>
    </source>
</reference>
<feature type="signal peptide" evidence="2">
    <location>
        <begin position="1"/>
        <end position="21"/>
    </location>
</feature>
<accession>A0AAV8W1A6</accession>
<proteinExistence type="predicted"/>
<evidence type="ECO:0000256" key="2">
    <source>
        <dbReference type="SAM" id="SignalP"/>
    </source>
</evidence>
<dbReference type="AlphaFoldDB" id="A0AAV8W1A6"/>
<keyword evidence="1" id="KW-0175">Coiled coil</keyword>
<dbReference type="Proteomes" id="UP001159042">
    <property type="component" value="Unassembled WGS sequence"/>
</dbReference>
<keyword evidence="2" id="KW-0732">Signal</keyword>
<protein>
    <submittedName>
        <fullName evidence="3">Uncharacterized protein</fullName>
    </submittedName>
</protein>
<evidence type="ECO:0000313" key="4">
    <source>
        <dbReference type="Proteomes" id="UP001159042"/>
    </source>
</evidence>